<organism evidence="3 4">
    <name type="scientific">Robertmurraya mangrovi</name>
    <dbReference type="NCBI Taxonomy" id="3098077"/>
    <lineage>
        <taxon>Bacteria</taxon>
        <taxon>Bacillati</taxon>
        <taxon>Bacillota</taxon>
        <taxon>Bacilli</taxon>
        <taxon>Bacillales</taxon>
        <taxon>Bacillaceae</taxon>
        <taxon>Robertmurraya</taxon>
    </lineage>
</organism>
<dbReference type="InterPro" id="IPR005646">
    <property type="entry name" value="FapA"/>
</dbReference>
<evidence type="ECO:0000313" key="3">
    <source>
        <dbReference type="EMBL" id="MDZ5471068.1"/>
    </source>
</evidence>
<feature type="coiled-coil region" evidence="1">
    <location>
        <begin position="404"/>
        <end position="431"/>
    </location>
</feature>
<keyword evidence="4" id="KW-1185">Reference proteome</keyword>
<evidence type="ECO:0000256" key="1">
    <source>
        <dbReference type="SAM" id="Coils"/>
    </source>
</evidence>
<dbReference type="Pfam" id="PF20250">
    <property type="entry name" value="FapA_N"/>
    <property type="match status" value="1"/>
</dbReference>
<dbReference type="InterPro" id="IPR046866">
    <property type="entry name" value="FapA_N"/>
</dbReference>
<keyword evidence="3" id="KW-0614">Plasmid</keyword>
<sequence length="525" mass="59083">MELFKNEYILLEEENGVIYITVFQLGFTLSSLEVILKEFPRMTISKFLLLKEALEKAEARKIHIGEYKPLITLTMSKDQMTVKIRLNCTVDQLNENKKEYVSKILETLHQNQVKEGILVSVLNEELEVQKDIIIAKGTEPVNGDDAVVRYYKLSDRKPTIREDGKADYYEMNFIDEVKKGDWLGERTPPTEGTPGKTVTGELLMPKKGKEKKFLYDRSTVSEYEENGKWFLKALTDGVVLFNGGKISVGNHLVVEGDVGLQTGNIDFEGSVTVKGIVNTGFSVTARKDISILGEMGVSGIKEIVSYNGDIFIKGGVFGRGKTIIKAAKNIFVKHANECILEAGGDINIGYYSIGSVLRGKNIVADSDKGKIIGGSIEAKGKVVTAILGNKMETKTIIQVEGFNREELQKNLEELLLKYKDQIIKIEKLKRQLEVFESFLDQLNTGQRKDYEEMRNSFEAELVKITVLDDQRKSIMALLETKGEGEVSIQQVAYPETMLQIKNFHKRLHSSVKGTFYADKNNLNFE</sequence>
<dbReference type="RefSeq" id="WP_322445142.1">
    <property type="nucleotide sequence ID" value="NZ_JAXOFX010000002.1"/>
</dbReference>
<name>A0ABU5IVA4_9BACI</name>
<accession>A0ABU5IVA4</accession>
<feature type="domain" description="Flagellar Assembly Protein A N-terminal region" evidence="2">
    <location>
        <begin position="71"/>
        <end position="242"/>
    </location>
</feature>
<dbReference type="Proteomes" id="UP001290455">
    <property type="component" value="Unassembled WGS sequence"/>
</dbReference>
<protein>
    <submittedName>
        <fullName evidence="3">FapA family protein</fullName>
    </submittedName>
</protein>
<dbReference type="EMBL" id="JAXOFX010000002">
    <property type="protein sequence ID" value="MDZ5471068.1"/>
    <property type="molecule type" value="Genomic_DNA"/>
</dbReference>
<comment type="caution">
    <text evidence="3">The sequence shown here is derived from an EMBL/GenBank/DDBJ whole genome shotgun (WGS) entry which is preliminary data.</text>
</comment>
<evidence type="ECO:0000259" key="2">
    <source>
        <dbReference type="Pfam" id="PF20250"/>
    </source>
</evidence>
<evidence type="ECO:0000313" key="4">
    <source>
        <dbReference type="Proteomes" id="UP001290455"/>
    </source>
</evidence>
<dbReference type="PANTHER" id="PTHR38032">
    <property type="entry name" value="POLYMERASE-RELATED"/>
    <property type="match status" value="1"/>
</dbReference>
<proteinExistence type="predicted"/>
<dbReference type="PANTHER" id="PTHR38032:SF1">
    <property type="entry name" value="RNA-BINDING PROTEIN KHPB N-TERMINAL DOMAIN-CONTAINING PROTEIN"/>
    <property type="match status" value="1"/>
</dbReference>
<geneLocation type="plasmid" evidence="3">
    <name>unnamed</name>
</geneLocation>
<keyword evidence="1" id="KW-0175">Coiled coil</keyword>
<reference evidence="3 4" key="1">
    <citation type="submission" date="2023-11" db="EMBL/GenBank/DDBJ databases">
        <title>Bacillus jintuensis, isolated from a mudflat on the Beibu Gulf coast.</title>
        <authorList>
            <person name="Li M."/>
        </authorList>
    </citation>
    <scope>NUCLEOTIDE SEQUENCE [LARGE SCALE GENOMIC DNA]</scope>
    <source>
        <strain evidence="3 4">31A1R</strain>
        <plasmid evidence="3">unnamed</plasmid>
    </source>
</reference>
<gene>
    <name evidence="3" type="ORF">SM124_04810</name>
</gene>
<dbReference type="Pfam" id="PF03961">
    <property type="entry name" value="FapA"/>
    <property type="match status" value="1"/>
</dbReference>
<dbReference type="InterPro" id="IPR046865">
    <property type="entry name" value="FapA_b_solenoid"/>
</dbReference>